<keyword evidence="2" id="KW-1185">Reference proteome</keyword>
<name>A0AAD2A2R3_9LAMI</name>
<dbReference type="PANTHER" id="PTHR23335:SF30">
    <property type="entry name" value="CALMODULIN-BINDING TRANSCRIPTION ACTIVATOR 3"/>
    <property type="match status" value="1"/>
</dbReference>
<dbReference type="Proteomes" id="UP000834106">
    <property type="component" value="Chromosome 17"/>
</dbReference>
<dbReference type="GO" id="GO:0005634">
    <property type="term" value="C:nucleus"/>
    <property type="evidence" value="ECO:0007669"/>
    <property type="project" value="TreeGrafter"/>
</dbReference>
<accession>A0AAD2A2R3</accession>
<dbReference type="AlphaFoldDB" id="A0AAD2A2R3"/>
<proteinExistence type="predicted"/>
<reference evidence="1" key="1">
    <citation type="submission" date="2023-05" db="EMBL/GenBank/DDBJ databases">
        <authorList>
            <person name="Huff M."/>
        </authorList>
    </citation>
    <scope>NUCLEOTIDE SEQUENCE</scope>
</reference>
<dbReference type="EMBL" id="OU503052">
    <property type="protein sequence ID" value="CAI9780377.1"/>
    <property type="molecule type" value="Genomic_DNA"/>
</dbReference>
<dbReference type="GO" id="GO:0003712">
    <property type="term" value="F:transcription coregulator activity"/>
    <property type="evidence" value="ECO:0007669"/>
    <property type="project" value="TreeGrafter"/>
</dbReference>
<dbReference type="PANTHER" id="PTHR23335">
    <property type="entry name" value="CALMODULIN-BINDING TRANSCRIPTION ACTIVATOR CAMTA"/>
    <property type="match status" value="1"/>
</dbReference>
<gene>
    <name evidence="1" type="ORF">FPE_LOCUS27807</name>
</gene>
<dbReference type="GO" id="GO:0003690">
    <property type="term" value="F:double-stranded DNA binding"/>
    <property type="evidence" value="ECO:0007669"/>
    <property type="project" value="TreeGrafter"/>
</dbReference>
<protein>
    <submittedName>
        <fullName evidence="1">Uncharacterized protein</fullName>
    </submittedName>
</protein>
<evidence type="ECO:0000313" key="1">
    <source>
        <dbReference type="EMBL" id="CAI9780377.1"/>
    </source>
</evidence>
<dbReference type="GO" id="GO:0006357">
    <property type="term" value="P:regulation of transcription by RNA polymerase II"/>
    <property type="evidence" value="ECO:0007669"/>
    <property type="project" value="TreeGrafter"/>
</dbReference>
<organism evidence="1 2">
    <name type="scientific">Fraxinus pennsylvanica</name>
    <dbReference type="NCBI Taxonomy" id="56036"/>
    <lineage>
        <taxon>Eukaryota</taxon>
        <taxon>Viridiplantae</taxon>
        <taxon>Streptophyta</taxon>
        <taxon>Embryophyta</taxon>
        <taxon>Tracheophyta</taxon>
        <taxon>Spermatophyta</taxon>
        <taxon>Magnoliopsida</taxon>
        <taxon>eudicotyledons</taxon>
        <taxon>Gunneridae</taxon>
        <taxon>Pentapetalae</taxon>
        <taxon>asterids</taxon>
        <taxon>lamiids</taxon>
        <taxon>Lamiales</taxon>
        <taxon>Oleaceae</taxon>
        <taxon>Oleeae</taxon>
        <taxon>Fraxinus</taxon>
    </lineage>
</organism>
<sequence length="115" mass="12860">MGYGFMEFDSVNTAMNVFRDLHNDLKETEGDRGENAVETVSKWTATPVDYGDFPHGLSIKDSLAIVQNATQAAARIYQVFRVQSFQQKQLKEYGDGELGMSDERALSLGFSLGYH</sequence>
<evidence type="ECO:0000313" key="2">
    <source>
        <dbReference type="Proteomes" id="UP000834106"/>
    </source>
</evidence>